<organism evidence="1 2">
    <name type="scientific">Syntrophus gentianae</name>
    <dbReference type="NCBI Taxonomy" id="43775"/>
    <lineage>
        <taxon>Bacteria</taxon>
        <taxon>Pseudomonadati</taxon>
        <taxon>Thermodesulfobacteriota</taxon>
        <taxon>Syntrophia</taxon>
        <taxon>Syntrophales</taxon>
        <taxon>Syntrophaceae</taxon>
        <taxon>Syntrophus</taxon>
    </lineage>
</organism>
<dbReference type="EMBL" id="FOBS01000041">
    <property type="protein sequence ID" value="SEM74249.1"/>
    <property type="molecule type" value="Genomic_DNA"/>
</dbReference>
<dbReference type="Proteomes" id="UP000198744">
    <property type="component" value="Unassembled WGS sequence"/>
</dbReference>
<gene>
    <name evidence="1" type="ORF">SAMN04489760_1416</name>
</gene>
<keyword evidence="2" id="KW-1185">Reference proteome</keyword>
<name>A0A1H8AWN9_9BACT</name>
<dbReference type="AlphaFoldDB" id="A0A1H8AWN9"/>
<reference evidence="1 2" key="1">
    <citation type="submission" date="2016-10" db="EMBL/GenBank/DDBJ databases">
        <authorList>
            <person name="de Groot N.N."/>
        </authorList>
    </citation>
    <scope>NUCLEOTIDE SEQUENCE [LARGE SCALE GENOMIC DNA]</scope>
    <source>
        <strain evidence="1 2">DSM 8423</strain>
    </source>
</reference>
<proteinExistence type="predicted"/>
<protein>
    <submittedName>
        <fullName evidence="1">Uncharacterized protein</fullName>
    </submittedName>
</protein>
<sequence length="97" mass="11455">MMERYPYFKQKGMEPMQTTSFMCPHCKKEHGVREASLWAADSDQVQIRTEIEEADFYDTESLNMQPQIKAELEEEYGRSVDFVLGQYSGWCLRSKEE</sequence>
<evidence type="ECO:0000313" key="1">
    <source>
        <dbReference type="EMBL" id="SEM74249.1"/>
    </source>
</evidence>
<evidence type="ECO:0000313" key="2">
    <source>
        <dbReference type="Proteomes" id="UP000198744"/>
    </source>
</evidence>
<accession>A0A1H8AWN9</accession>
<dbReference type="STRING" id="43775.SAMN04489760_1416"/>